<evidence type="ECO:0000256" key="1">
    <source>
        <dbReference type="SAM" id="MobiDB-lite"/>
    </source>
</evidence>
<gene>
    <name evidence="3" type="ORF">IV203_029450</name>
</gene>
<dbReference type="AlphaFoldDB" id="A0A9K3LRM1"/>
<feature type="compositionally biased region" description="Low complexity" evidence="1">
    <location>
        <begin position="57"/>
        <end position="70"/>
    </location>
</feature>
<sequence length="336" mass="36518">MSRTTFIVWMALFGLVMTVETSSAFHQPNVAMVRQTARHPKSSQHHLDSRNNGLHYSSTSSNDDSSSSQSRWWKTLLSPADSSAVSPSSSTATASSASGEASEQETVDAYLEFLDRRYRRLHSDEEEARKRKQSTVKANNSNAKPIPFSAMDWLMNGSTSNSVSTEQQQEDALYVLGVAGLASQKLLQKHHLQSAVSPSVGDASGGAAAASKNEDAIEVFAETSPEEDDLSSSINLPSQIFIKKVLVPLIRALYIVQRRKDQVVQRIQSTVGAFVTKAVHPVARRVRQGPKAIVESLLEIGGGRRNLTLTLACAYATVVLLRPILQAAVTEASVRP</sequence>
<dbReference type="OrthoDB" id="48276at2759"/>
<keyword evidence="4" id="KW-1185">Reference proteome</keyword>
<dbReference type="EMBL" id="JAGRRH010000007">
    <property type="protein sequence ID" value="KAG7366780.1"/>
    <property type="molecule type" value="Genomic_DNA"/>
</dbReference>
<protein>
    <submittedName>
        <fullName evidence="3">Uncharacterized protein</fullName>
    </submittedName>
</protein>
<feature type="region of interest" description="Disordered" evidence="1">
    <location>
        <begin position="34"/>
        <end position="105"/>
    </location>
</feature>
<feature type="signal peptide" evidence="2">
    <location>
        <begin position="1"/>
        <end position="24"/>
    </location>
</feature>
<reference evidence="3" key="2">
    <citation type="submission" date="2021-04" db="EMBL/GenBank/DDBJ databases">
        <authorList>
            <person name="Podell S."/>
        </authorList>
    </citation>
    <scope>NUCLEOTIDE SEQUENCE</scope>
    <source>
        <strain evidence="3">Hildebrandi</strain>
    </source>
</reference>
<reference evidence="3" key="1">
    <citation type="journal article" date="2021" name="Sci. Rep.">
        <title>Diploid genomic architecture of Nitzschia inconspicua, an elite biomass production diatom.</title>
        <authorList>
            <person name="Oliver A."/>
            <person name="Podell S."/>
            <person name="Pinowska A."/>
            <person name="Traller J.C."/>
            <person name="Smith S.R."/>
            <person name="McClure R."/>
            <person name="Beliaev A."/>
            <person name="Bohutskyi P."/>
            <person name="Hill E.A."/>
            <person name="Rabines A."/>
            <person name="Zheng H."/>
            <person name="Allen L.Z."/>
            <person name="Kuo A."/>
            <person name="Grigoriev I.V."/>
            <person name="Allen A.E."/>
            <person name="Hazlebeck D."/>
            <person name="Allen E.E."/>
        </authorList>
    </citation>
    <scope>NUCLEOTIDE SEQUENCE</scope>
    <source>
        <strain evidence="3">Hildebrandi</strain>
    </source>
</reference>
<feature type="compositionally biased region" description="Low complexity" evidence="1">
    <location>
        <begin position="78"/>
        <end position="101"/>
    </location>
</feature>
<feature type="chain" id="PRO_5039918306" evidence="2">
    <location>
        <begin position="25"/>
        <end position="336"/>
    </location>
</feature>
<evidence type="ECO:0000313" key="3">
    <source>
        <dbReference type="EMBL" id="KAG7366780.1"/>
    </source>
</evidence>
<keyword evidence="2" id="KW-0732">Signal</keyword>
<proteinExistence type="predicted"/>
<accession>A0A9K3LRM1</accession>
<organism evidence="3 4">
    <name type="scientific">Nitzschia inconspicua</name>
    <dbReference type="NCBI Taxonomy" id="303405"/>
    <lineage>
        <taxon>Eukaryota</taxon>
        <taxon>Sar</taxon>
        <taxon>Stramenopiles</taxon>
        <taxon>Ochrophyta</taxon>
        <taxon>Bacillariophyta</taxon>
        <taxon>Bacillariophyceae</taxon>
        <taxon>Bacillariophycidae</taxon>
        <taxon>Bacillariales</taxon>
        <taxon>Bacillariaceae</taxon>
        <taxon>Nitzschia</taxon>
    </lineage>
</organism>
<name>A0A9K3LRM1_9STRA</name>
<dbReference type="Proteomes" id="UP000693970">
    <property type="component" value="Unassembled WGS sequence"/>
</dbReference>
<evidence type="ECO:0000256" key="2">
    <source>
        <dbReference type="SAM" id="SignalP"/>
    </source>
</evidence>
<evidence type="ECO:0000313" key="4">
    <source>
        <dbReference type="Proteomes" id="UP000693970"/>
    </source>
</evidence>
<comment type="caution">
    <text evidence="3">The sequence shown here is derived from an EMBL/GenBank/DDBJ whole genome shotgun (WGS) entry which is preliminary data.</text>
</comment>